<reference evidence="2" key="1">
    <citation type="submission" date="2006-12" db="EMBL/GenBank/DDBJ databases">
        <title>Complete sequence of chromosome 1 of Verminephrobacter eiseniae EF01-2.</title>
        <authorList>
            <person name="Copeland A."/>
            <person name="Lucas S."/>
            <person name="Lapidus A."/>
            <person name="Barry K."/>
            <person name="Detter J.C."/>
            <person name="Glavina del Rio T."/>
            <person name="Dalin E."/>
            <person name="Tice H."/>
            <person name="Pitluck S."/>
            <person name="Chertkov O."/>
            <person name="Brettin T."/>
            <person name="Bruce D."/>
            <person name="Han C."/>
            <person name="Tapia R."/>
            <person name="Gilna P."/>
            <person name="Schmutz J."/>
            <person name="Larimer F."/>
            <person name="Land M."/>
            <person name="Hauser L."/>
            <person name="Kyrpides N."/>
            <person name="Kim E."/>
            <person name="Stahl D."/>
            <person name="Richardson P."/>
        </authorList>
    </citation>
    <scope>NUCLEOTIDE SEQUENCE [LARGE SCALE GENOMIC DNA]</scope>
    <source>
        <strain evidence="2">EF01-2</strain>
    </source>
</reference>
<dbReference type="eggNOG" id="COG3181">
    <property type="taxonomic scope" value="Bacteria"/>
</dbReference>
<gene>
    <name evidence="1" type="ordered locus">Veis_2506</name>
</gene>
<dbReference type="HOGENOM" id="CLU_2048725_0_0_4"/>
<organism evidence="1 2">
    <name type="scientific">Verminephrobacter eiseniae (strain EF01-2)</name>
    <dbReference type="NCBI Taxonomy" id="391735"/>
    <lineage>
        <taxon>Bacteria</taxon>
        <taxon>Pseudomonadati</taxon>
        <taxon>Pseudomonadota</taxon>
        <taxon>Betaproteobacteria</taxon>
        <taxon>Burkholderiales</taxon>
        <taxon>Comamonadaceae</taxon>
        <taxon>Verminephrobacter</taxon>
    </lineage>
</organism>
<dbReference type="Gene3D" id="3.40.190.150">
    <property type="entry name" value="Bordetella uptake gene, domain 1"/>
    <property type="match status" value="1"/>
</dbReference>
<sequence>MPDEAMKNHAMDAAMAVATVSAALPTSIVPMAHAADAYPATPMTIVVPFSAGGDGDRSARNLSVSASVLWEQPVPMTPLAPCSSSKPGPTLIRRCGRGTENRWATAFTSTKICSKTQVCR</sequence>
<keyword evidence="2" id="KW-1185">Reference proteome</keyword>
<dbReference type="EMBL" id="CP000542">
    <property type="protein sequence ID" value="ABM58251.1"/>
    <property type="molecule type" value="Genomic_DNA"/>
</dbReference>
<dbReference type="Proteomes" id="UP000000374">
    <property type="component" value="Chromosome"/>
</dbReference>
<evidence type="ECO:0000313" key="2">
    <source>
        <dbReference type="Proteomes" id="UP000000374"/>
    </source>
</evidence>
<protein>
    <submittedName>
        <fullName evidence="1">Uncharacterized protein</fullName>
    </submittedName>
</protein>
<accession>A1WKU4</accession>
<dbReference type="AlphaFoldDB" id="A1WKU4"/>
<dbReference type="STRING" id="391735.Veis_2506"/>
<name>A1WKU4_VEREI</name>
<proteinExistence type="predicted"/>
<evidence type="ECO:0000313" key="1">
    <source>
        <dbReference type="EMBL" id="ABM58251.1"/>
    </source>
</evidence>
<dbReference type="InterPro" id="IPR042100">
    <property type="entry name" value="Bug_dom1"/>
</dbReference>
<dbReference type="KEGG" id="vei:Veis_2506"/>